<dbReference type="AlphaFoldDB" id="A0A2N5J717"/>
<sequence>MQPRMITTGGQLARLAERITDPDRRNTIVVLSVTYADGRPRFDPDDIARAVDGTDTDVCLLAEAAMGGRLSRLTGGAMCAYDGAASIIPAYGRARTVIRRDESSMDYLLEQTLIHSSFTRPKRSGADETRPARTRRAKPGPAKPPRRRDAAGGAAAGPDPSAWPDDMLDDWLRLAVAVAWADGTDPATKRRHPLPGSWDIAPGLGRTIARRADRTSMLRRMAAILDGLDTTAHPVREGRVGPNRRGRWGGLVWRAYAKQGSPAAGRIHYTRDTDGRVVFLESGGHDDMI</sequence>
<proteinExistence type="predicted"/>
<evidence type="ECO:0000313" key="3">
    <source>
        <dbReference type="Proteomes" id="UP000235050"/>
    </source>
</evidence>
<name>A0A2N5J717_9BIFI</name>
<comment type="caution">
    <text evidence="2">The sequence shown here is derived from an EMBL/GenBank/DDBJ whole genome shotgun (WGS) entry which is preliminary data.</text>
</comment>
<gene>
    <name evidence="2" type="ORF">Uis1B_2175</name>
</gene>
<keyword evidence="3" id="KW-1185">Reference proteome</keyword>
<dbReference type="Proteomes" id="UP000235050">
    <property type="component" value="Unassembled WGS sequence"/>
</dbReference>
<dbReference type="RefSeq" id="WP_133124931.1">
    <property type="nucleotide sequence ID" value="NZ_NMWU01000051.1"/>
</dbReference>
<dbReference type="OrthoDB" id="8452205at2"/>
<evidence type="ECO:0000256" key="1">
    <source>
        <dbReference type="SAM" id="MobiDB-lite"/>
    </source>
</evidence>
<organism evidence="2 3">
    <name type="scientific">Bifidobacterium margollesii</name>
    <dbReference type="NCBI Taxonomy" id="2020964"/>
    <lineage>
        <taxon>Bacteria</taxon>
        <taxon>Bacillati</taxon>
        <taxon>Actinomycetota</taxon>
        <taxon>Actinomycetes</taxon>
        <taxon>Bifidobacteriales</taxon>
        <taxon>Bifidobacteriaceae</taxon>
        <taxon>Bifidobacterium</taxon>
    </lineage>
</organism>
<accession>A0A2N5J717</accession>
<protein>
    <submittedName>
        <fullName evidence="2">Uncharacterized protein</fullName>
    </submittedName>
</protein>
<evidence type="ECO:0000313" key="2">
    <source>
        <dbReference type="EMBL" id="PLS29993.1"/>
    </source>
</evidence>
<reference evidence="2 3" key="1">
    <citation type="submission" date="2017-07" db="EMBL/GenBank/DDBJ databases">
        <title>Bifidobacterium novel species.</title>
        <authorList>
            <person name="Lugli G.A."/>
            <person name="Milani C."/>
            <person name="Duranti S."/>
            <person name="Mangifesta M."/>
        </authorList>
    </citation>
    <scope>NUCLEOTIDE SEQUENCE [LARGE SCALE GENOMIC DNA]</scope>
    <source>
        <strain evidence="3">Uis1B</strain>
    </source>
</reference>
<feature type="region of interest" description="Disordered" evidence="1">
    <location>
        <begin position="118"/>
        <end position="162"/>
    </location>
</feature>
<dbReference type="EMBL" id="NMWU01000051">
    <property type="protein sequence ID" value="PLS29993.1"/>
    <property type="molecule type" value="Genomic_DNA"/>
</dbReference>
<feature type="compositionally biased region" description="Low complexity" evidence="1">
    <location>
        <begin position="151"/>
        <end position="160"/>
    </location>
</feature>